<protein>
    <recommendedName>
        <fullName evidence="5">Pyridoxamine 5'-phosphate oxidase</fullName>
    </recommendedName>
</protein>
<dbReference type="InterPro" id="IPR036010">
    <property type="entry name" value="2Fe-2S_ferredoxin-like_sf"/>
</dbReference>
<dbReference type="SUPFAM" id="SSF50475">
    <property type="entry name" value="FMN-binding split barrel"/>
    <property type="match status" value="1"/>
</dbReference>
<organism evidence="3 4">
    <name type="scientific">Paraburkholderia bryophila</name>
    <dbReference type="NCBI Taxonomy" id="420952"/>
    <lineage>
        <taxon>Bacteria</taxon>
        <taxon>Pseudomonadati</taxon>
        <taxon>Pseudomonadota</taxon>
        <taxon>Betaproteobacteria</taxon>
        <taxon>Burkholderiales</taxon>
        <taxon>Burkholderiaceae</taxon>
        <taxon>Paraburkholderia</taxon>
    </lineage>
</organism>
<feature type="domain" description="FAD-binding FR-type" evidence="2">
    <location>
        <begin position="337"/>
        <end position="440"/>
    </location>
</feature>
<accession>A0A329BCJ0</accession>
<gene>
    <name evidence="3" type="ORF">BX591_13515</name>
</gene>
<dbReference type="InterPro" id="IPR012675">
    <property type="entry name" value="Beta-grasp_dom_sf"/>
</dbReference>
<dbReference type="InterPro" id="IPR006058">
    <property type="entry name" value="2Fe2S_fd_BS"/>
</dbReference>
<comment type="caution">
    <text evidence="3">The sequence shown here is derived from an EMBL/GenBank/DDBJ whole genome shotgun (WGS) entry which is preliminary data.</text>
</comment>
<evidence type="ECO:0008006" key="5">
    <source>
        <dbReference type="Google" id="ProtNLM"/>
    </source>
</evidence>
<dbReference type="GO" id="GO:0051537">
    <property type="term" value="F:2 iron, 2 sulfur cluster binding"/>
    <property type="evidence" value="ECO:0007669"/>
    <property type="project" value="InterPro"/>
</dbReference>
<dbReference type="OrthoDB" id="9796486at2"/>
<dbReference type="CDD" id="cd00207">
    <property type="entry name" value="fer2"/>
    <property type="match status" value="1"/>
</dbReference>
<dbReference type="InterPro" id="IPR001433">
    <property type="entry name" value="OxRdtase_FAD/NAD-bd"/>
</dbReference>
<dbReference type="Gene3D" id="3.10.20.30">
    <property type="match status" value="1"/>
</dbReference>
<dbReference type="PANTHER" id="PTHR42815">
    <property type="entry name" value="FAD-BINDING, PUTATIVE (AFU_ORTHOLOGUE AFUA_6G07600)-RELATED"/>
    <property type="match status" value="1"/>
</dbReference>
<dbReference type="Pfam" id="PF00175">
    <property type="entry name" value="NAD_binding_1"/>
    <property type="match status" value="1"/>
</dbReference>
<dbReference type="AlphaFoldDB" id="A0A329BCJ0"/>
<dbReference type="PANTHER" id="PTHR42815:SF2">
    <property type="entry name" value="FAD-BINDING, PUTATIVE (AFU_ORTHOLOGUE AFUA_6G07600)-RELATED"/>
    <property type="match status" value="1"/>
</dbReference>
<sequence>MSDVFIPLADLSSGGSPFHAGELAVQARAGVVDFANSVGRRSIRTEMPEQHQLFFAERPFMVLGGIDAAGQPWATLRVGTPGFVSALDARTLRIAGSALPGDPLAGSWRVGSMIGGLGVQPETRRRNRVNGVITSLDDDALTLKVSQSFGNCPKYIQSRTPSFIARAAAEPRLPPSRSTALSEADRVLLQNADTFFIASANSADDAGSARGVDVSHRGGMPGFVQIDAAGTLTVPDFSGNRFFNTLGNLVHDPRAGLLFVDFASGDLVYIAADAEIVWEGAEVAKVAGAERLMRFHVREVRRTPGVLPFRWSPVQYASQFASMRSEPAAVKTENPASVWHTFNVVDVQEETPAIRSFYLQPADGRTLPAFEPGQYLPIRIPVAGSDQPLVRTYTLSAASDGLRYRISVKREGVASTWLHEHATVGTQLQARTPRGAFTFDAASTRPAVLLSAGIGITPMTAILHSLIAARSTRPVYFIHGARTSQDRPFANVLQQIASAHPHIAVHLLNSAGDSSVVAPDGTRAGRVEIGMVKRLLPFDDYDFYLCGPASFMSDLYHGLRALNVPDERIRFEAFGPASVKRTPPASAASAHAASTVPAHTAEVIFARSQRTVQWSAQSGTLLELAEANGIPVESSCRIGECGTCSTRLQKGRVAYQGEVAADIEPGCALLCVGRPDTVESGPVVLDL</sequence>
<dbReference type="SUPFAM" id="SSF52343">
    <property type="entry name" value="Ferredoxin reductase-like, C-terminal NADP-linked domain"/>
    <property type="match status" value="1"/>
</dbReference>
<evidence type="ECO:0000313" key="3">
    <source>
        <dbReference type="EMBL" id="RAS20596.1"/>
    </source>
</evidence>
<dbReference type="RefSeq" id="WP_111935208.1">
    <property type="nucleotide sequence ID" value="NZ_CADFFP010000034.1"/>
</dbReference>
<dbReference type="Gene3D" id="2.30.110.10">
    <property type="entry name" value="Electron Transport, Fmn-binding Protein, Chain A"/>
    <property type="match status" value="1"/>
</dbReference>
<feature type="domain" description="2Fe-2S ferredoxin-type" evidence="1">
    <location>
        <begin position="601"/>
        <end position="687"/>
    </location>
</feature>
<dbReference type="InterPro" id="IPR001041">
    <property type="entry name" value="2Fe-2S_ferredoxin-type"/>
</dbReference>
<dbReference type="SUPFAM" id="SSF63380">
    <property type="entry name" value="Riboflavin synthase domain-like"/>
    <property type="match status" value="1"/>
</dbReference>
<dbReference type="InterPro" id="IPR012349">
    <property type="entry name" value="Split_barrel_FMN-bd"/>
</dbReference>
<dbReference type="EMBL" id="QLTK01000035">
    <property type="protein sequence ID" value="RAS20596.1"/>
    <property type="molecule type" value="Genomic_DNA"/>
</dbReference>
<dbReference type="PRINTS" id="PR00410">
    <property type="entry name" value="PHEHYDRXLASE"/>
</dbReference>
<dbReference type="Pfam" id="PF00111">
    <property type="entry name" value="Fer2"/>
    <property type="match status" value="1"/>
</dbReference>
<dbReference type="InterPro" id="IPR039261">
    <property type="entry name" value="FNR_nucleotide-bd"/>
</dbReference>
<reference evidence="3 4" key="1">
    <citation type="submission" date="2018-06" db="EMBL/GenBank/DDBJ databases">
        <title>Genomic Encyclopedia of Type Strains, Phase III (KMG-III): the genomes of soil and plant-associated and newly described type strains.</title>
        <authorList>
            <person name="Whitman W."/>
        </authorList>
    </citation>
    <scope>NUCLEOTIDE SEQUENCE [LARGE SCALE GENOMIC DNA]</scope>
    <source>
        <strain evidence="3 4">LMG 23644</strain>
    </source>
</reference>
<dbReference type="InterPro" id="IPR017927">
    <property type="entry name" value="FAD-bd_FR_type"/>
</dbReference>
<dbReference type="PROSITE" id="PS51384">
    <property type="entry name" value="FAD_FR"/>
    <property type="match status" value="1"/>
</dbReference>
<dbReference type="InterPro" id="IPR017938">
    <property type="entry name" value="Riboflavin_synthase-like_b-brl"/>
</dbReference>
<name>A0A329BCJ0_9BURK</name>
<proteinExistence type="predicted"/>
<dbReference type="CDD" id="cd06184">
    <property type="entry name" value="flavohem_like_fad_nad_binding"/>
    <property type="match status" value="1"/>
</dbReference>
<dbReference type="Gene3D" id="3.40.50.80">
    <property type="entry name" value="Nucleotide-binding domain of ferredoxin-NADP reductase (FNR) module"/>
    <property type="match status" value="1"/>
</dbReference>
<evidence type="ECO:0000313" key="4">
    <source>
        <dbReference type="Proteomes" id="UP000248918"/>
    </source>
</evidence>
<dbReference type="Gene3D" id="2.40.30.10">
    <property type="entry name" value="Translation factors"/>
    <property type="match status" value="1"/>
</dbReference>
<dbReference type="GO" id="GO:0016491">
    <property type="term" value="F:oxidoreductase activity"/>
    <property type="evidence" value="ECO:0007669"/>
    <property type="project" value="InterPro"/>
</dbReference>
<dbReference type="PROSITE" id="PS00197">
    <property type="entry name" value="2FE2S_FER_1"/>
    <property type="match status" value="1"/>
</dbReference>
<dbReference type="SUPFAM" id="SSF54292">
    <property type="entry name" value="2Fe-2S ferredoxin-like"/>
    <property type="match status" value="1"/>
</dbReference>
<dbReference type="Proteomes" id="UP000248918">
    <property type="component" value="Unassembled WGS sequence"/>
</dbReference>
<evidence type="ECO:0000259" key="1">
    <source>
        <dbReference type="PROSITE" id="PS51085"/>
    </source>
</evidence>
<evidence type="ECO:0000259" key="2">
    <source>
        <dbReference type="PROSITE" id="PS51384"/>
    </source>
</evidence>
<dbReference type="PROSITE" id="PS51085">
    <property type="entry name" value="2FE2S_FER_2"/>
    <property type="match status" value="1"/>
</dbReference>